<evidence type="ECO:0000313" key="2">
    <source>
        <dbReference type="Proteomes" id="UP000054485"/>
    </source>
</evidence>
<reference evidence="1 2" key="1">
    <citation type="submission" date="2014-04" db="EMBL/GenBank/DDBJ databases">
        <authorList>
            <consortium name="DOE Joint Genome Institute"/>
            <person name="Kuo A."/>
            <person name="Ruytinx J."/>
            <person name="Rineau F."/>
            <person name="Colpaert J."/>
            <person name="Kohler A."/>
            <person name="Nagy L.G."/>
            <person name="Floudas D."/>
            <person name="Copeland A."/>
            <person name="Barry K.W."/>
            <person name="Cichocki N."/>
            <person name="Veneault-Fourrey C."/>
            <person name="LaButti K."/>
            <person name="Lindquist E.A."/>
            <person name="Lipzen A."/>
            <person name="Lundell T."/>
            <person name="Morin E."/>
            <person name="Murat C."/>
            <person name="Sun H."/>
            <person name="Tunlid A."/>
            <person name="Henrissat B."/>
            <person name="Grigoriev I.V."/>
            <person name="Hibbett D.S."/>
            <person name="Martin F."/>
            <person name="Nordberg H.P."/>
            <person name="Cantor M.N."/>
            <person name="Hua S.X."/>
        </authorList>
    </citation>
    <scope>NUCLEOTIDE SEQUENCE [LARGE SCALE GENOMIC DNA]</scope>
    <source>
        <strain evidence="1 2">UH-Slu-Lm8-n1</strain>
    </source>
</reference>
<proteinExistence type="predicted"/>
<organism evidence="1 2">
    <name type="scientific">Suillus luteus UH-Slu-Lm8-n1</name>
    <dbReference type="NCBI Taxonomy" id="930992"/>
    <lineage>
        <taxon>Eukaryota</taxon>
        <taxon>Fungi</taxon>
        <taxon>Dikarya</taxon>
        <taxon>Basidiomycota</taxon>
        <taxon>Agaricomycotina</taxon>
        <taxon>Agaricomycetes</taxon>
        <taxon>Agaricomycetidae</taxon>
        <taxon>Boletales</taxon>
        <taxon>Suillineae</taxon>
        <taxon>Suillaceae</taxon>
        <taxon>Suillus</taxon>
    </lineage>
</organism>
<name>A0A0D0AW87_9AGAM</name>
<dbReference type="AlphaFoldDB" id="A0A0D0AW87"/>
<dbReference type="EMBL" id="KN835248">
    <property type="protein sequence ID" value="KIK42114.1"/>
    <property type="molecule type" value="Genomic_DNA"/>
</dbReference>
<evidence type="ECO:0000313" key="1">
    <source>
        <dbReference type="EMBL" id="KIK42114.1"/>
    </source>
</evidence>
<protein>
    <submittedName>
        <fullName evidence="1">Unplaced genomic scaffold CY34scaffold_117, whole genome shotgun sequence</fullName>
    </submittedName>
</protein>
<sequence>MPYSYKSRSVSQREYVVLYRCHIQAKGRGRLQNSQQVCRELVLVRLRVGEAEVTVELVMDITIIHLELHNVQLDVQFYITS</sequence>
<dbReference type="InParanoid" id="A0A0D0AW87"/>
<keyword evidence="2" id="KW-1185">Reference proteome</keyword>
<reference evidence="2" key="2">
    <citation type="submission" date="2015-01" db="EMBL/GenBank/DDBJ databases">
        <title>Evolutionary Origins and Diversification of the Mycorrhizal Mutualists.</title>
        <authorList>
            <consortium name="DOE Joint Genome Institute"/>
            <consortium name="Mycorrhizal Genomics Consortium"/>
            <person name="Kohler A."/>
            <person name="Kuo A."/>
            <person name="Nagy L.G."/>
            <person name="Floudas D."/>
            <person name="Copeland A."/>
            <person name="Barry K.W."/>
            <person name="Cichocki N."/>
            <person name="Veneault-Fourrey C."/>
            <person name="LaButti K."/>
            <person name="Lindquist E.A."/>
            <person name="Lipzen A."/>
            <person name="Lundell T."/>
            <person name="Morin E."/>
            <person name="Murat C."/>
            <person name="Riley R."/>
            <person name="Ohm R."/>
            <person name="Sun H."/>
            <person name="Tunlid A."/>
            <person name="Henrissat B."/>
            <person name="Grigoriev I.V."/>
            <person name="Hibbett D.S."/>
            <person name="Martin F."/>
        </authorList>
    </citation>
    <scope>NUCLEOTIDE SEQUENCE [LARGE SCALE GENOMIC DNA]</scope>
    <source>
        <strain evidence="2">UH-Slu-Lm8-n1</strain>
    </source>
</reference>
<accession>A0A0D0AW87</accession>
<dbReference type="HOGENOM" id="CLU_2575426_0_0_1"/>
<gene>
    <name evidence="1" type="ORF">CY34DRAFT_163242</name>
</gene>
<dbReference type="Proteomes" id="UP000054485">
    <property type="component" value="Unassembled WGS sequence"/>
</dbReference>